<comment type="caution">
    <text evidence="1">The sequence shown here is derived from an EMBL/GenBank/DDBJ whole genome shotgun (WGS) entry which is preliminary data.</text>
</comment>
<keyword evidence="2" id="KW-1185">Reference proteome</keyword>
<dbReference type="EMBL" id="JAGEOK010000013">
    <property type="protein sequence ID" value="MBO2440192.1"/>
    <property type="molecule type" value="Genomic_DNA"/>
</dbReference>
<protein>
    <submittedName>
        <fullName evidence="1">Uncharacterized protein</fullName>
    </submittedName>
</protein>
<proteinExistence type="predicted"/>
<evidence type="ECO:0000313" key="2">
    <source>
        <dbReference type="Proteomes" id="UP000666915"/>
    </source>
</evidence>
<dbReference type="RefSeq" id="WP_208268554.1">
    <property type="nucleotide sequence ID" value="NZ_BAAAGM010000064.1"/>
</dbReference>
<name>A0ABS3R2F1_9ACTN</name>
<sequence>MIPRPTENWRPLGIHSDAFLKRVDQALHAFETELAALDVASDQAVMAAVEHVVVALNEVDGTDGGGFDTVDREELCDYIDHAVTDAGVDVEALARRQGIDPAALTDRWRDW</sequence>
<gene>
    <name evidence="1" type="ORF">J4557_21935</name>
</gene>
<accession>A0ABS3R2F1</accession>
<reference evidence="1 2" key="1">
    <citation type="submission" date="2021-03" db="EMBL/GenBank/DDBJ databases">
        <authorList>
            <person name="Kanchanasin P."/>
            <person name="Saeng-In P."/>
            <person name="Phongsopitanun W."/>
            <person name="Yuki M."/>
            <person name="Kudo T."/>
            <person name="Ohkuma M."/>
            <person name="Tanasupawat S."/>
        </authorList>
    </citation>
    <scope>NUCLEOTIDE SEQUENCE [LARGE SCALE GENOMIC DNA]</scope>
    <source>
        <strain evidence="1 2">L46</strain>
    </source>
</reference>
<dbReference type="Proteomes" id="UP000666915">
    <property type="component" value="Unassembled WGS sequence"/>
</dbReference>
<organism evidence="1 2">
    <name type="scientific">Actinomadura nitritigenes</name>
    <dbReference type="NCBI Taxonomy" id="134602"/>
    <lineage>
        <taxon>Bacteria</taxon>
        <taxon>Bacillati</taxon>
        <taxon>Actinomycetota</taxon>
        <taxon>Actinomycetes</taxon>
        <taxon>Streptosporangiales</taxon>
        <taxon>Thermomonosporaceae</taxon>
        <taxon>Actinomadura</taxon>
    </lineage>
</organism>
<evidence type="ECO:0000313" key="1">
    <source>
        <dbReference type="EMBL" id="MBO2440192.1"/>
    </source>
</evidence>